<feature type="non-terminal residue" evidence="3">
    <location>
        <position position="1"/>
    </location>
</feature>
<comment type="caution">
    <text evidence="3">The sequence shown here is derived from an EMBL/GenBank/DDBJ whole genome shotgun (WGS) entry which is preliminary data.</text>
</comment>
<dbReference type="PANTHER" id="PTHR16074:SF4">
    <property type="entry name" value="BARDET-BIEDL SYNDROME 7 PROTEIN"/>
    <property type="match status" value="1"/>
</dbReference>
<evidence type="ECO:0000313" key="3">
    <source>
        <dbReference type="EMBL" id="KAF5395921.1"/>
    </source>
</evidence>
<dbReference type="OrthoDB" id="414590at2759"/>
<reference evidence="3" key="1">
    <citation type="submission" date="2019-05" db="EMBL/GenBank/DDBJ databases">
        <title>Annotation for the trematode Paragonimus heterotremus.</title>
        <authorList>
            <person name="Choi Y.-J."/>
        </authorList>
    </citation>
    <scope>NUCLEOTIDE SEQUENCE</scope>
    <source>
        <strain evidence="3">LC</strain>
    </source>
</reference>
<evidence type="ECO:0000256" key="1">
    <source>
        <dbReference type="SAM" id="Coils"/>
    </source>
</evidence>
<dbReference type="GO" id="GO:0036064">
    <property type="term" value="C:ciliary basal body"/>
    <property type="evidence" value="ECO:0007669"/>
    <property type="project" value="TreeGrafter"/>
</dbReference>
<keyword evidence="4" id="KW-1185">Reference proteome</keyword>
<dbReference type="GO" id="GO:0060271">
    <property type="term" value="P:cilium assembly"/>
    <property type="evidence" value="ECO:0007669"/>
    <property type="project" value="TreeGrafter"/>
</dbReference>
<keyword evidence="1" id="KW-0175">Coiled coil</keyword>
<dbReference type="GO" id="GO:0016020">
    <property type="term" value="C:membrane"/>
    <property type="evidence" value="ECO:0007669"/>
    <property type="project" value="TreeGrafter"/>
</dbReference>
<dbReference type="AlphaFoldDB" id="A0A8J4SQ90"/>
<evidence type="ECO:0000259" key="2">
    <source>
        <dbReference type="Pfam" id="PF23360"/>
    </source>
</evidence>
<dbReference type="InterPro" id="IPR056334">
    <property type="entry name" value="BBS7_GAE_dom"/>
</dbReference>
<protein>
    <recommendedName>
        <fullName evidence="2">BBS7 GAE domain-containing protein</fullName>
    </recommendedName>
</protein>
<feature type="domain" description="BBS7 GAE" evidence="2">
    <location>
        <begin position="66"/>
        <end position="118"/>
    </location>
</feature>
<accession>A0A8J4SQ90</accession>
<dbReference type="PANTHER" id="PTHR16074">
    <property type="entry name" value="BARDET-BIEDL SYNDROME 7 PROTEIN"/>
    <property type="match status" value="1"/>
</dbReference>
<dbReference type="GO" id="GO:0005930">
    <property type="term" value="C:axoneme"/>
    <property type="evidence" value="ECO:0007669"/>
    <property type="project" value="TreeGrafter"/>
</dbReference>
<feature type="non-terminal residue" evidence="3">
    <location>
        <position position="121"/>
    </location>
</feature>
<feature type="coiled-coil region" evidence="1">
    <location>
        <begin position="23"/>
        <end position="50"/>
    </location>
</feature>
<proteinExistence type="predicted"/>
<dbReference type="GO" id="GO:0008104">
    <property type="term" value="P:intracellular protein localization"/>
    <property type="evidence" value="ECO:0007669"/>
    <property type="project" value="TreeGrafter"/>
</dbReference>
<dbReference type="GO" id="GO:0034464">
    <property type="term" value="C:BBSome"/>
    <property type="evidence" value="ECO:0007669"/>
    <property type="project" value="TreeGrafter"/>
</dbReference>
<name>A0A8J4SQ90_9TREM</name>
<gene>
    <name evidence="3" type="ORF">PHET_11239</name>
</gene>
<dbReference type="Proteomes" id="UP000748531">
    <property type="component" value="Unassembled WGS sequence"/>
</dbReference>
<dbReference type="Pfam" id="PF23360">
    <property type="entry name" value="BBS7_GAE"/>
    <property type="match status" value="1"/>
</dbReference>
<evidence type="ECO:0000313" key="4">
    <source>
        <dbReference type="Proteomes" id="UP000748531"/>
    </source>
</evidence>
<sequence length="121" mass="13124">NIFGLTTEPVVEEAAPGIERSSEAHLQAKIEQLEGDIKNLEGRLHQIGSTAVNDSNVNLLTLASPQVVHSFNLDTELSAYCLKLESPVSIDHVLVQCDCPIDLLDQDDGTAIRSDTQLNSE</sequence>
<organism evidence="3 4">
    <name type="scientific">Paragonimus heterotremus</name>
    <dbReference type="NCBI Taxonomy" id="100268"/>
    <lineage>
        <taxon>Eukaryota</taxon>
        <taxon>Metazoa</taxon>
        <taxon>Spiralia</taxon>
        <taxon>Lophotrochozoa</taxon>
        <taxon>Platyhelminthes</taxon>
        <taxon>Trematoda</taxon>
        <taxon>Digenea</taxon>
        <taxon>Plagiorchiida</taxon>
        <taxon>Troglotremata</taxon>
        <taxon>Troglotrematidae</taxon>
        <taxon>Paragonimus</taxon>
    </lineage>
</organism>
<dbReference type="EMBL" id="LUCH01009820">
    <property type="protein sequence ID" value="KAF5395921.1"/>
    <property type="molecule type" value="Genomic_DNA"/>
</dbReference>